<evidence type="ECO:0000259" key="1">
    <source>
        <dbReference type="PROSITE" id="PS50191"/>
    </source>
</evidence>
<sequence>MKDVHLRDIMSTIPASTILNAYMALQEIFGRTIVATEKKTGLNLTEFINPLSVNCKAAKMIVSLWAEYFSETLVRILIINSPGIISIMWQITKHIVDARTANRLVFLSSVDQLKEYLEPEV</sequence>
<dbReference type="PROSITE" id="PS50191">
    <property type="entry name" value="CRAL_TRIO"/>
    <property type="match status" value="1"/>
</dbReference>
<name>A0AAV5UTZ2_9BILA</name>
<feature type="domain" description="CRAL-TRIO" evidence="1">
    <location>
        <begin position="1"/>
        <end position="121"/>
    </location>
</feature>
<dbReference type="SUPFAM" id="SSF52087">
    <property type="entry name" value="CRAL/TRIO domain"/>
    <property type="match status" value="1"/>
</dbReference>
<dbReference type="CDD" id="cd00170">
    <property type="entry name" value="SEC14"/>
    <property type="match status" value="1"/>
</dbReference>
<gene>
    <name evidence="2" type="ORF">PFISCL1PPCAC_1999</name>
</gene>
<accession>A0AAV5UTZ2</accession>
<dbReference type="Proteomes" id="UP001432322">
    <property type="component" value="Unassembled WGS sequence"/>
</dbReference>
<dbReference type="EMBL" id="BTSY01000001">
    <property type="protein sequence ID" value="GMT10702.1"/>
    <property type="molecule type" value="Genomic_DNA"/>
</dbReference>
<comment type="caution">
    <text evidence="2">The sequence shown here is derived from an EMBL/GenBank/DDBJ whole genome shotgun (WGS) entry which is preliminary data.</text>
</comment>
<dbReference type="InterPro" id="IPR036865">
    <property type="entry name" value="CRAL-TRIO_dom_sf"/>
</dbReference>
<dbReference type="AlphaFoldDB" id="A0AAV5UTZ2"/>
<evidence type="ECO:0000313" key="3">
    <source>
        <dbReference type="Proteomes" id="UP001432322"/>
    </source>
</evidence>
<protein>
    <recommendedName>
        <fullName evidence="1">CRAL-TRIO domain-containing protein</fullName>
    </recommendedName>
</protein>
<feature type="non-terminal residue" evidence="2">
    <location>
        <position position="121"/>
    </location>
</feature>
<dbReference type="InterPro" id="IPR001251">
    <property type="entry name" value="CRAL-TRIO_dom"/>
</dbReference>
<reference evidence="2" key="1">
    <citation type="submission" date="2023-10" db="EMBL/GenBank/DDBJ databases">
        <title>Genome assembly of Pristionchus species.</title>
        <authorList>
            <person name="Yoshida K."/>
            <person name="Sommer R.J."/>
        </authorList>
    </citation>
    <scope>NUCLEOTIDE SEQUENCE</scope>
    <source>
        <strain evidence="2">RS5133</strain>
    </source>
</reference>
<evidence type="ECO:0000313" key="2">
    <source>
        <dbReference type="EMBL" id="GMT10702.1"/>
    </source>
</evidence>
<proteinExistence type="predicted"/>
<keyword evidence="3" id="KW-1185">Reference proteome</keyword>
<dbReference type="Gene3D" id="3.40.525.10">
    <property type="entry name" value="CRAL-TRIO lipid binding domain"/>
    <property type="match status" value="1"/>
</dbReference>
<organism evidence="2 3">
    <name type="scientific">Pristionchus fissidentatus</name>
    <dbReference type="NCBI Taxonomy" id="1538716"/>
    <lineage>
        <taxon>Eukaryota</taxon>
        <taxon>Metazoa</taxon>
        <taxon>Ecdysozoa</taxon>
        <taxon>Nematoda</taxon>
        <taxon>Chromadorea</taxon>
        <taxon>Rhabditida</taxon>
        <taxon>Rhabditina</taxon>
        <taxon>Diplogasteromorpha</taxon>
        <taxon>Diplogasteroidea</taxon>
        <taxon>Neodiplogasteridae</taxon>
        <taxon>Pristionchus</taxon>
    </lineage>
</organism>
<dbReference type="Pfam" id="PF00650">
    <property type="entry name" value="CRAL_TRIO"/>
    <property type="match status" value="1"/>
</dbReference>